<name>A0A8H6HWK0_9AGAR</name>
<feature type="domain" description="RSE1/DDB1/CPSF1 first beta-propeller" evidence="5">
    <location>
        <begin position="121"/>
        <end position="451"/>
    </location>
</feature>
<evidence type="ECO:0000259" key="6">
    <source>
        <dbReference type="Pfam" id="PF23726"/>
    </source>
</evidence>
<proteinExistence type="predicted"/>
<evidence type="ECO:0000259" key="4">
    <source>
        <dbReference type="Pfam" id="PF03178"/>
    </source>
</evidence>
<sequence length="1431" mass="156889">MQAVRQDVLPPSGIEFAASLRLIPTVTKELSPRLEFVSRVLCNLVVARSNLLRIFEVREEPSPIQSSVEEEREKRAHVRKGTEAVEGEVEMDTQGDGFISVSKTIQKTDVQQPTVTRIYFVREHKLHGIVTGIEGVKIISSLEDKLDRLLVSFKDAKIALLEWSDAVHDLVPVSIHTYERAPQLMSLTAPLFRSELRADPLSRCAALGLPNHSIAILPFYQSQAELDVMDQDSTTRDVPYSPSFILNLASQVDEAIHTVVDFSFLPGFNNPTLAVLYQTEQTWTGRLKEYKDTTKLIIFTLDISLQSYPIITSVEGLPYDALYLVPCTEVFMGVIIVCTNSLLYIDQSSRRIALPVNGWAARTTDLPMGPEPTVDLKLEGSRAIFVDDKTLFLILKDGNLYPVEIGAEGKTVTRLTLGAPLAQTAVPAVVKGLGDGHVFIGSTVGPSVLLKANWVEEEVPEEEEGEGTAVVDTKGQQDWDMDDDLYDDDDDLYGPSKPVESTTTETAVAPKKMRSVLHLSLKDHLPAYGPISGMTFSLTSEGDKPVPELVTATGSGIVGGFTLFQRDLPVRTKKKLLALGGTRGLWSLPIRQSTKGPGGVSVERGVNPFNAGKEGDTCILSTDANPSPGLSRIATKSNSGKSDINFTTRVPGTMVGAAAFFQRTAILVVMTNAIKVLEPDGTERQTILDMDGKLPRPKIRACSISDPFVLIMREDDSLGLFIGETERGKIRRKDMSPMGEKSSKYLAGCFFTDTSGLFESHYQNLAPGGDVATATLQTVLGGGNKAQWLVLVRPQGILEIWTLPKLALAFSSDGISSLHNVLVDSHDPPALSLPLDPPRKPQEFDVEQIVLAPLGEGDVKPHLCVFLRSGQLSVYQAMPLGQVDPTTGPEARRPSHLDIKFVKAASIAFEISRPEEEVSGVLAEHKKIPRVFVPFSTTAPTGAGYCGVFLTGDRPNWIFGTDRGGVKIFPSGHAVVNAFTACSMWERGDFLMYTEDGPRLLEWLPDFSYDYPLPSRSVPRGRSYSNVVFDPSTCLVVAASCNQAKFASYDEDGNRIWEPDAPNVSDPTSDTSALELISPDSWVTMDGFEFASNEYINDIAIVTLETAATETGIKDFIAVGTTIDRGEDLAVKGAAYIFEIVEVVPDAAIAPTRWYKLRLRCRDDAKGPVTAVCGFQGYLVSSMGQKIFVRAFDSDERLVGVAFIDVGIYVTSLRSLKNLLLVGDAVKSVMFVAFQEDPYKLVLLAKDVEHHCVTSADFFFTDDGELSIVTGDEEGIIRVYQHNPQDPDSRDGKHLLLRTEFHGQVEYRTSTVIAKRNKDDPSIPQSKLLQGATDGSLFSLTPVEEAAFKRLQLLQGQMTRNVQHTAALNPKAFRIVKNEFNSKPLLKGILDGNLLAHYEALPIATQNEMTQQIGTERQTVLRDWIALSGPW</sequence>
<evidence type="ECO:0000256" key="2">
    <source>
        <dbReference type="ARBA" id="ARBA00023242"/>
    </source>
</evidence>
<dbReference type="Proteomes" id="UP000521943">
    <property type="component" value="Unassembled WGS sequence"/>
</dbReference>
<dbReference type="InterPro" id="IPR015943">
    <property type="entry name" value="WD40/YVTN_repeat-like_dom_sf"/>
</dbReference>
<evidence type="ECO:0000313" key="8">
    <source>
        <dbReference type="Proteomes" id="UP000521943"/>
    </source>
</evidence>
<organism evidence="7 8">
    <name type="scientific">Ephemerocybe angulata</name>
    <dbReference type="NCBI Taxonomy" id="980116"/>
    <lineage>
        <taxon>Eukaryota</taxon>
        <taxon>Fungi</taxon>
        <taxon>Dikarya</taxon>
        <taxon>Basidiomycota</taxon>
        <taxon>Agaricomycotina</taxon>
        <taxon>Agaricomycetes</taxon>
        <taxon>Agaricomycetidae</taxon>
        <taxon>Agaricales</taxon>
        <taxon>Agaricineae</taxon>
        <taxon>Psathyrellaceae</taxon>
        <taxon>Ephemerocybe</taxon>
    </lineage>
</organism>
<evidence type="ECO:0000259" key="5">
    <source>
        <dbReference type="Pfam" id="PF10433"/>
    </source>
</evidence>
<evidence type="ECO:0000256" key="1">
    <source>
        <dbReference type="ARBA" id="ARBA00004123"/>
    </source>
</evidence>
<dbReference type="Gene3D" id="2.130.10.10">
    <property type="entry name" value="YVTN repeat-like/Quinoprotein amine dehydrogenase"/>
    <property type="match status" value="2"/>
</dbReference>
<reference evidence="7 8" key="1">
    <citation type="submission" date="2020-07" db="EMBL/GenBank/DDBJ databases">
        <title>Comparative genomics of pyrophilous fungi reveals a link between fire events and developmental genes.</title>
        <authorList>
            <consortium name="DOE Joint Genome Institute"/>
            <person name="Steindorff A.S."/>
            <person name="Carver A."/>
            <person name="Calhoun S."/>
            <person name="Stillman K."/>
            <person name="Liu H."/>
            <person name="Lipzen A."/>
            <person name="Pangilinan J."/>
            <person name="Labutti K."/>
            <person name="Bruns T.D."/>
            <person name="Grigoriev I.V."/>
        </authorList>
    </citation>
    <scope>NUCLEOTIDE SEQUENCE [LARGE SCALE GENOMIC DNA]</scope>
    <source>
        <strain evidence="7 8">CBS 144469</strain>
    </source>
</reference>
<accession>A0A8H6HWK0</accession>
<feature type="domain" description="RSE1/DDB1/CPSF1 C-terminal" evidence="4">
    <location>
        <begin position="1072"/>
        <end position="1399"/>
    </location>
</feature>
<dbReference type="Pfam" id="PF23726">
    <property type="entry name" value="Beta-prop_RSE1_2nd"/>
    <property type="match status" value="1"/>
</dbReference>
<dbReference type="EMBL" id="JACGCI010000038">
    <property type="protein sequence ID" value="KAF6753612.1"/>
    <property type="molecule type" value="Genomic_DNA"/>
</dbReference>
<dbReference type="GO" id="GO:0005634">
    <property type="term" value="C:nucleus"/>
    <property type="evidence" value="ECO:0007669"/>
    <property type="project" value="UniProtKB-SubCell"/>
</dbReference>
<comment type="subcellular location">
    <subcellularLocation>
        <location evidence="1">Nucleus</location>
    </subcellularLocation>
</comment>
<dbReference type="OrthoDB" id="6109at2759"/>
<dbReference type="InterPro" id="IPR058543">
    <property type="entry name" value="Beta-prop_RSE1/DDB1/CPSF1_2nd"/>
</dbReference>
<protein>
    <submittedName>
        <fullName evidence="7">CPSF A subunit region-domain-containing protein</fullName>
    </submittedName>
</protein>
<dbReference type="InterPro" id="IPR004871">
    <property type="entry name" value="RSE1/DDB1/CPSF1_C"/>
</dbReference>
<comment type="caution">
    <text evidence="7">The sequence shown here is derived from an EMBL/GenBank/DDBJ whole genome shotgun (WGS) entry which is preliminary data.</text>
</comment>
<dbReference type="InterPro" id="IPR018846">
    <property type="entry name" value="Beta-prop_RSE1/DDB1/CPSF1_1st"/>
</dbReference>
<dbReference type="InterPro" id="IPR050358">
    <property type="entry name" value="RSE1/DDB1/CFT1"/>
</dbReference>
<evidence type="ECO:0000313" key="7">
    <source>
        <dbReference type="EMBL" id="KAF6753612.1"/>
    </source>
</evidence>
<keyword evidence="8" id="KW-1185">Reference proteome</keyword>
<feature type="compositionally biased region" description="Acidic residues" evidence="3">
    <location>
        <begin position="479"/>
        <end position="492"/>
    </location>
</feature>
<dbReference type="Pfam" id="PF03178">
    <property type="entry name" value="CPSF_A"/>
    <property type="match status" value="1"/>
</dbReference>
<dbReference type="GO" id="GO:0003676">
    <property type="term" value="F:nucleic acid binding"/>
    <property type="evidence" value="ECO:0007669"/>
    <property type="project" value="InterPro"/>
</dbReference>
<evidence type="ECO:0000256" key="3">
    <source>
        <dbReference type="SAM" id="MobiDB-lite"/>
    </source>
</evidence>
<keyword evidence="2" id="KW-0539">Nucleus</keyword>
<feature type="region of interest" description="Disordered" evidence="3">
    <location>
        <begin position="458"/>
        <end position="501"/>
    </location>
</feature>
<dbReference type="PANTHER" id="PTHR10644">
    <property type="entry name" value="DNA REPAIR/RNA PROCESSING CPSF FAMILY"/>
    <property type="match status" value="1"/>
</dbReference>
<gene>
    <name evidence="7" type="ORF">DFP72DRAFT_900997</name>
</gene>
<dbReference type="Pfam" id="PF10433">
    <property type="entry name" value="Beta-prop_RSE1_1st"/>
    <property type="match status" value="1"/>
</dbReference>
<feature type="domain" description="RSE1/DDB1/CPSF1 second beta-propeller" evidence="6">
    <location>
        <begin position="577"/>
        <end position="993"/>
    </location>
</feature>